<reference evidence="2" key="1">
    <citation type="journal article" date="2014" name="Nat. Commun.">
        <title>The rainbow trout genome provides novel insights into evolution after whole-genome duplication in vertebrates.</title>
        <authorList>
            <person name="Berthelot C."/>
            <person name="Brunet F."/>
            <person name="Chalopin D."/>
            <person name="Juanchich A."/>
            <person name="Bernard M."/>
            <person name="Noel B."/>
            <person name="Bento P."/>
            <person name="Da Silva C."/>
            <person name="Labadie K."/>
            <person name="Alberti A."/>
            <person name="Aury J.M."/>
            <person name="Louis A."/>
            <person name="Dehais P."/>
            <person name="Bardou P."/>
            <person name="Montfort J."/>
            <person name="Klopp C."/>
            <person name="Cabau C."/>
            <person name="Gaspin C."/>
            <person name="Thorgaard G.H."/>
            <person name="Boussaha M."/>
            <person name="Quillet E."/>
            <person name="Guyomard R."/>
            <person name="Galiana D."/>
            <person name="Bobe J."/>
            <person name="Volff J.N."/>
            <person name="Genet C."/>
            <person name="Wincker P."/>
            <person name="Jaillon O."/>
            <person name="Roest Crollius H."/>
            <person name="Guiguen Y."/>
        </authorList>
    </citation>
    <scope>NUCLEOTIDE SEQUENCE [LARGE SCALE GENOMIC DNA]</scope>
</reference>
<evidence type="ECO:0000313" key="2">
    <source>
        <dbReference type="EMBL" id="CDQ76883.1"/>
    </source>
</evidence>
<dbReference type="STRING" id="8022.A0A060XB86"/>
<dbReference type="Gene3D" id="1.20.1270.60">
    <property type="entry name" value="Arfaptin homology (AH) domain/BAR domain"/>
    <property type="match status" value="1"/>
</dbReference>
<proteinExistence type="predicted"/>
<dbReference type="PaxDb" id="8022-A0A060XB86"/>
<dbReference type="InterPro" id="IPR004148">
    <property type="entry name" value="BAR_dom"/>
</dbReference>
<dbReference type="InterPro" id="IPR027267">
    <property type="entry name" value="AH/BAR_dom_sf"/>
</dbReference>
<dbReference type="EMBL" id="FR905181">
    <property type="protein sequence ID" value="CDQ76883.1"/>
    <property type="molecule type" value="Genomic_DNA"/>
</dbReference>
<dbReference type="AlphaFoldDB" id="A0A060XB86"/>
<accession>A0A060XB86</accession>
<evidence type="ECO:0000259" key="1">
    <source>
        <dbReference type="Pfam" id="PF16746"/>
    </source>
</evidence>
<gene>
    <name evidence="2" type="ORF">GSONMT00014208001</name>
</gene>
<dbReference type="Pfam" id="PF16746">
    <property type="entry name" value="BAR_3"/>
    <property type="match status" value="1"/>
</dbReference>
<name>A0A060XB86_ONCMY</name>
<organism evidence="2 3">
    <name type="scientific">Oncorhynchus mykiss</name>
    <name type="common">Rainbow trout</name>
    <name type="synonym">Salmo gairdneri</name>
    <dbReference type="NCBI Taxonomy" id="8022"/>
    <lineage>
        <taxon>Eukaryota</taxon>
        <taxon>Metazoa</taxon>
        <taxon>Chordata</taxon>
        <taxon>Craniata</taxon>
        <taxon>Vertebrata</taxon>
        <taxon>Euteleostomi</taxon>
        <taxon>Actinopterygii</taxon>
        <taxon>Neopterygii</taxon>
        <taxon>Teleostei</taxon>
        <taxon>Protacanthopterygii</taxon>
        <taxon>Salmoniformes</taxon>
        <taxon>Salmonidae</taxon>
        <taxon>Salmoninae</taxon>
        <taxon>Oncorhynchus</taxon>
    </lineage>
</organism>
<sequence>MNVTFPSLPKDMGNSRCIKRGKNHHDKHNVTLLCTDKNLFLHFLSCRANINEVETEVVEIEVKLDKLVKLCSGMIEAGKAYVSANKLFVNGIRDLSQQCKKDEMISVRFSWIRECHIPQCLM</sequence>
<dbReference type="GO" id="GO:0005737">
    <property type="term" value="C:cytoplasm"/>
    <property type="evidence" value="ECO:0007669"/>
    <property type="project" value="InterPro"/>
</dbReference>
<dbReference type="SUPFAM" id="SSF103657">
    <property type="entry name" value="BAR/IMD domain-like"/>
    <property type="match status" value="1"/>
</dbReference>
<feature type="domain" description="BAR" evidence="1">
    <location>
        <begin position="47"/>
        <end position="106"/>
    </location>
</feature>
<reference evidence="2" key="2">
    <citation type="submission" date="2014-03" db="EMBL/GenBank/DDBJ databases">
        <authorList>
            <person name="Genoscope - CEA"/>
        </authorList>
    </citation>
    <scope>NUCLEOTIDE SEQUENCE</scope>
</reference>
<dbReference type="Proteomes" id="UP000193380">
    <property type="component" value="Unassembled WGS sequence"/>
</dbReference>
<evidence type="ECO:0000313" key="3">
    <source>
        <dbReference type="Proteomes" id="UP000193380"/>
    </source>
</evidence>
<protein>
    <recommendedName>
        <fullName evidence="1">BAR domain-containing protein</fullName>
    </recommendedName>
</protein>